<evidence type="ECO:0008006" key="4">
    <source>
        <dbReference type="Google" id="ProtNLM"/>
    </source>
</evidence>
<accession>A0A560JS59</accession>
<feature type="region of interest" description="Disordered" evidence="1">
    <location>
        <begin position="1"/>
        <end position="49"/>
    </location>
</feature>
<dbReference type="SUPFAM" id="SSF52309">
    <property type="entry name" value="N-(deoxy)ribosyltransferase-like"/>
    <property type="match status" value="1"/>
</dbReference>
<gene>
    <name evidence="2" type="ORF">FBZ95_10556</name>
</gene>
<dbReference type="Proteomes" id="UP000315914">
    <property type="component" value="Unassembled WGS sequence"/>
</dbReference>
<dbReference type="AlphaFoldDB" id="A0A560JS59"/>
<name>A0A560JS59_9BRAD</name>
<reference evidence="2 3" key="1">
    <citation type="submission" date="2019-06" db="EMBL/GenBank/DDBJ databases">
        <title>Genomic Encyclopedia of Type Strains, Phase IV (KMG-V): Genome sequencing to study the core and pangenomes of soil and plant-associated prokaryotes.</title>
        <authorList>
            <person name="Whitman W."/>
        </authorList>
    </citation>
    <scope>NUCLEOTIDE SEQUENCE [LARGE SCALE GENOMIC DNA]</scope>
    <source>
        <strain evidence="2 3">BR 10556</strain>
    </source>
</reference>
<comment type="caution">
    <text evidence="2">The sequence shown here is derived from an EMBL/GenBank/DDBJ whole genome shotgun (WGS) entry which is preliminary data.</text>
</comment>
<protein>
    <recommendedName>
        <fullName evidence="4">Nucleoside 2-deoxyribosyltransferase-like protein</fullName>
    </recommendedName>
</protein>
<organism evidence="2 3">
    <name type="scientific">Bradyrhizobium sacchari</name>
    <dbReference type="NCBI Taxonomy" id="1399419"/>
    <lineage>
        <taxon>Bacteria</taxon>
        <taxon>Pseudomonadati</taxon>
        <taxon>Pseudomonadota</taxon>
        <taxon>Alphaproteobacteria</taxon>
        <taxon>Hyphomicrobiales</taxon>
        <taxon>Nitrobacteraceae</taxon>
        <taxon>Bradyrhizobium</taxon>
    </lineage>
</organism>
<evidence type="ECO:0000313" key="2">
    <source>
        <dbReference type="EMBL" id="TWB73806.1"/>
    </source>
</evidence>
<keyword evidence="3" id="KW-1185">Reference proteome</keyword>
<proteinExistence type="predicted"/>
<feature type="compositionally biased region" description="Basic residues" evidence="1">
    <location>
        <begin position="16"/>
        <end position="38"/>
    </location>
</feature>
<dbReference type="EMBL" id="VITW01000005">
    <property type="protein sequence ID" value="TWB73806.1"/>
    <property type="molecule type" value="Genomic_DNA"/>
</dbReference>
<dbReference type="RefSeq" id="WP_080135450.1">
    <property type="nucleotide sequence ID" value="NZ_LWIG01000008.1"/>
</dbReference>
<evidence type="ECO:0000313" key="3">
    <source>
        <dbReference type="Proteomes" id="UP000315914"/>
    </source>
</evidence>
<evidence type="ECO:0000256" key="1">
    <source>
        <dbReference type="SAM" id="MobiDB-lite"/>
    </source>
</evidence>
<dbReference type="Gene3D" id="3.40.50.450">
    <property type="match status" value="1"/>
</dbReference>
<dbReference type="STRING" id="1399419.A5906_30545"/>
<sequence length="371" mass="40893">MSEEDLAEALTEAPAKKRRSEKNRKKAAKARRSLKGKKQAASSTTAKFPRHSVDKALRIPRAIIDQNAGHDCTDAESATFVGVGFNGPFKVEVSSSIKYGFLSRPGAGRIAVTERARQAIRPQKAGDDIEALRAAVLDAPEIKEVYTHYRGEYLPDEEFFEHALEDKFAIPADKLTEFKDIFLSSLQSAQLVEKKDGKFRILDTKGGSQEGATQIKKLSTTANVSASDSCFVLMPFGSPVGEYYSQIYEPAIRKAGLRPVRADADIFGTGKIIDQIWNGINSAKVLIAELTSRNPNVFYELGLAHALDKPVVLISSNEGDVPFDLKHIRVIYYNVSDPFWGEKLIEKVAENILSALTNPEEAVFKRALSSK</sequence>